<protein>
    <submittedName>
        <fullName evidence="1">Uncharacterized protein</fullName>
    </submittedName>
</protein>
<organism evidence="1 2">
    <name type="scientific">Sphaerisporangium melleum</name>
    <dbReference type="NCBI Taxonomy" id="321316"/>
    <lineage>
        <taxon>Bacteria</taxon>
        <taxon>Bacillati</taxon>
        <taxon>Actinomycetota</taxon>
        <taxon>Actinomycetes</taxon>
        <taxon>Streptosporangiales</taxon>
        <taxon>Streptosporangiaceae</taxon>
        <taxon>Sphaerisporangium</taxon>
    </lineage>
</organism>
<proteinExistence type="predicted"/>
<evidence type="ECO:0000313" key="1">
    <source>
        <dbReference type="EMBL" id="GGK77401.1"/>
    </source>
</evidence>
<sequence length="67" mass="7090">MSCSIVVPERGQPMTKMGRSGRMLSTLFTIVYTPVKNGSVRTCRSPSGPEAACAGSGATARVDCHMR</sequence>
<accession>A0A917VH05</accession>
<name>A0A917VH05_9ACTN</name>
<reference evidence="1" key="2">
    <citation type="submission" date="2020-09" db="EMBL/GenBank/DDBJ databases">
        <authorList>
            <person name="Sun Q."/>
            <person name="Ohkuma M."/>
        </authorList>
    </citation>
    <scope>NUCLEOTIDE SEQUENCE</scope>
    <source>
        <strain evidence="1">JCM 13064</strain>
    </source>
</reference>
<reference evidence="1" key="1">
    <citation type="journal article" date="2014" name="Int. J. Syst. Evol. Microbiol.">
        <title>Complete genome sequence of Corynebacterium casei LMG S-19264T (=DSM 44701T), isolated from a smear-ripened cheese.</title>
        <authorList>
            <consortium name="US DOE Joint Genome Institute (JGI-PGF)"/>
            <person name="Walter F."/>
            <person name="Albersmeier A."/>
            <person name="Kalinowski J."/>
            <person name="Ruckert C."/>
        </authorList>
    </citation>
    <scope>NUCLEOTIDE SEQUENCE</scope>
    <source>
        <strain evidence="1">JCM 13064</strain>
    </source>
</reference>
<keyword evidence="2" id="KW-1185">Reference proteome</keyword>
<evidence type="ECO:0000313" key="2">
    <source>
        <dbReference type="Proteomes" id="UP000645217"/>
    </source>
</evidence>
<dbReference type="Proteomes" id="UP000645217">
    <property type="component" value="Unassembled WGS sequence"/>
</dbReference>
<dbReference type="AlphaFoldDB" id="A0A917VH05"/>
<gene>
    <name evidence="1" type="ORF">GCM10007964_20200</name>
</gene>
<comment type="caution">
    <text evidence="1">The sequence shown here is derived from an EMBL/GenBank/DDBJ whole genome shotgun (WGS) entry which is preliminary data.</text>
</comment>
<dbReference type="EMBL" id="BMNT01000009">
    <property type="protein sequence ID" value="GGK77401.1"/>
    <property type="molecule type" value="Genomic_DNA"/>
</dbReference>